<keyword evidence="3" id="KW-0732">Signal</keyword>
<keyword evidence="2" id="KW-1133">Transmembrane helix</keyword>
<feature type="compositionally biased region" description="Polar residues" evidence="1">
    <location>
        <begin position="161"/>
        <end position="189"/>
    </location>
</feature>
<feature type="compositionally biased region" description="Low complexity" evidence="1">
    <location>
        <begin position="190"/>
        <end position="202"/>
    </location>
</feature>
<evidence type="ECO:0000313" key="5">
    <source>
        <dbReference type="Proteomes" id="UP000027222"/>
    </source>
</evidence>
<keyword evidence="2" id="KW-0472">Membrane</keyword>
<dbReference type="Proteomes" id="UP000027222">
    <property type="component" value="Unassembled WGS sequence"/>
</dbReference>
<evidence type="ECO:0008006" key="6">
    <source>
        <dbReference type="Google" id="ProtNLM"/>
    </source>
</evidence>
<feature type="region of interest" description="Disordered" evidence="1">
    <location>
        <begin position="241"/>
        <end position="279"/>
    </location>
</feature>
<sequence length="319" mass="33916">MPFSKGAMIVTLRQSALIVIIVSLSPLANAINFHYRFYNNKGCEHNSPSQDTFPLNGLGPDDQCLSAPQNGNWTTVELDNPFSTGGLKLTTFCDSNCTGAKSSEQGNTHCFIPAPKYASSYELLYTALKIHPSEVVLLVLSSSVNETISGVGTSSTTQSSNHPWTQWSNAANPMPSTVTVTELPTSLGNSSPTQSSDTSKSKISTGTVIGGVIGGFVAIAGLCFLLFLLRRRVRKRQRIPSHGIPKLATPLSPSPAATTANESHPMSLRPTPIQTTGNPFWADHSSRASVIVSAYDEHMSLNSGPDPSQLSSALIGRAV</sequence>
<keyword evidence="2" id="KW-0812">Transmembrane</keyword>
<keyword evidence="5" id="KW-1185">Reference proteome</keyword>
<feature type="compositionally biased region" description="Polar residues" evidence="1">
    <location>
        <begin position="255"/>
        <end position="264"/>
    </location>
</feature>
<evidence type="ECO:0000256" key="2">
    <source>
        <dbReference type="SAM" id="Phobius"/>
    </source>
</evidence>
<dbReference type="EMBL" id="KL142376">
    <property type="protein sequence ID" value="KDR77641.1"/>
    <property type="molecule type" value="Genomic_DNA"/>
</dbReference>
<feature type="signal peptide" evidence="3">
    <location>
        <begin position="1"/>
        <end position="30"/>
    </location>
</feature>
<reference evidence="5" key="1">
    <citation type="journal article" date="2014" name="Proc. Natl. Acad. Sci. U.S.A.">
        <title>Extensive sampling of basidiomycete genomes demonstrates inadequacy of the white-rot/brown-rot paradigm for wood decay fungi.</title>
        <authorList>
            <person name="Riley R."/>
            <person name="Salamov A.A."/>
            <person name="Brown D.W."/>
            <person name="Nagy L.G."/>
            <person name="Floudas D."/>
            <person name="Held B.W."/>
            <person name="Levasseur A."/>
            <person name="Lombard V."/>
            <person name="Morin E."/>
            <person name="Otillar R."/>
            <person name="Lindquist E.A."/>
            <person name="Sun H."/>
            <person name="LaButti K.M."/>
            <person name="Schmutz J."/>
            <person name="Jabbour D."/>
            <person name="Luo H."/>
            <person name="Baker S.E."/>
            <person name="Pisabarro A.G."/>
            <person name="Walton J.D."/>
            <person name="Blanchette R.A."/>
            <person name="Henrissat B."/>
            <person name="Martin F."/>
            <person name="Cullen D."/>
            <person name="Hibbett D.S."/>
            <person name="Grigoriev I.V."/>
        </authorList>
    </citation>
    <scope>NUCLEOTIDE SEQUENCE [LARGE SCALE GENOMIC DNA]</scope>
    <source>
        <strain evidence="5">CBS 339.88</strain>
    </source>
</reference>
<feature type="region of interest" description="Disordered" evidence="1">
    <location>
        <begin position="150"/>
        <end position="202"/>
    </location>
</feature>
<feature type="chain" id="PRO_5001646403" description="Mid2 domain-containing protein" evidence="3">
    <location>
        <begin position="31"/>
        <end position="319"/>
    </location>
</feature>
<gene>
    <name evidence="4" type="ORF">GALMADRAFT_138717</name>
</gene>
<feature type="transmembrane region" description="Helical" evidence="2">
    <location>
        <begin position="208"/>
        <end position="229"/>
    </location>
</feature>
<proteinExistence type="predicted"/>
<dbReference type="HOGENOM" id="CLU_081355_0_0_1"/>
<evidence type="ECO:0000256" key="1">
    <source>
        <dbReference type="SAM" id="MobiDB-lite"/>
    </source>
</evidence>
<accession>A0A067T3C6</accession>
<protein>
    <recommendedName>
        <fullName evidence="6">Mid2 domain-containing protein</fullName>
    </recommendedName>
</protein>
<organism evidence="4 5">
    <name type="scientific">Galerina marginata (strain CBS 339.88)</name>
    <dbReference type="NCBI Taxonomy" id="685588"/>
    <lineage>
        <taxon>Eukaryota</taxon>
        <taxon>Fungi</taxon>
        <taxon>Dikarya</taxon>
        <taxon>Basidiomycota</taxon>
        <taxon>Agaricomycotina</taxon>
        <taxon>Agaricomycetes</taxon>
        <taxon>Agaricomycetidae</taxon>
        <taxon>Agaricales</taxon>
        <taxon>Agaricineae</taxon>
        <taxon>Strophariaceae</taxon>
        <taxon>Galerina</taxon>
    </lineage>
</organism>
<evidence type="ECO:0000256" key="3">
    <source>
        <dbReference type="SAM" id="SignalP"/>
    </source>
</evidence>
<evidence type="ECO:0000313" key="4">
    <source>
        <dbReference type="EMBL" id="KDR77641.1"/>
    </source>
</evidence>
<dbReference type="OrthoDB" id="4642857at2759"/>
<feature type="compositionally biased region" description="Low complexity" evidence="1">
    <location>
        <begin position="150"/>
        <end position="160"/>
    </location>
</feature>
<dbReference type="AlphaFoldDB" id="A0A067T3C6"/>
<name>A0A067T3C6_GALM3</name>